<dbReference type="Proteomes" id="UP001373714">
    <property type="component" value="Unassembled WGS sequence"/>
</dbReference>
<dbReference type="AlphaFoldDB" id="A0AAV9VFI2"/>
<accession>A0AAV9VFI2</accession>
<feature type="compositionally biased region" description="Acidic residues" evidence="1">
    <location>
        <begin position="563"/>
        <end position="584"/>
    </location>
</feature>
<reference evidence="2 3" key="1">
    <citation type="submission" date="2019-10" db="EMBL/GenBank/DDBJ databases">
        <authorList>
            <person name="Palmer J.M."/>
        </authorList>
    </citation>
    <scope>NUCLEOTIDE SEQUENCE [LARGE SCALE GENOMIC DNA]</scope>
    <source>
        <strain evidence="2 3">TWF730</strain>
    </source>
</reference>
<feature type="region of interest" description="Disordered" evidence="1">
    <location>
        <begin position="546"/>
        <end position="586"/>
    </location>
</feature>
<dbReference type="SUPFAM" id="SSF81383">
    <property type="entry name" value="F-box domain"/>
    <property type="match status" value="1"/>
</dbReference>
<dbReference type="InterPro" id="IPR036047">
    <property type="entry name" value="F-box-like_dom_sf"/>
</dbReference>
<sequence>MYKDIIAQAPADIQIGILSYIDDYRSLISWIRVSKPWKTLLTSPTLEPIYRRLILQTWPNHYNLLARKKTATATAPAPTPQTHNPNYYQRILITLGKNAAEIKAGRLHAAGSLTAPASLRSVEFCYGDGYLAVFSTGRSSTAEKDAVYVYDLSILRENEGEVGVRKVKCGGWVRNVTISNGYMAWMTQDRDDDANTTSITIGLTDLTTFTTRSFKPQIQEHTFETYTEVINQEGTDAFTNPSKPRSSQILLLPNSPQFLRTNGHCIVFSSSFLTHYTVWNLNLSSETPVTGITHTLDPDWTGFLHDIWTTSPTWSALTTLTYYLTLDADSDIYTTITGFLPEKDNIYPYDRYLSRYACRSSDGKPYRMKSTAGIPPYRNPELNDLQVSFIASQLSSFYTGGYNFFNYSPANTKFEEEEMGATRDMLLQGDWGRVPRIVIDKKQPRHDEDYEVHYKADFEDGASGWATEREYDVQYINPLAVYKTPRDGGVRKWKSSQVRAIPGFGPDCVVWLVQYDDEDVVKDDGGVVKVRNVRIVGLKPMYRTKVGVANDDGDDEGGRGEEGEVNMDDEPPNPIDDDAEDQEPDEKPVRYVFSSSNIPPPASVCEVVLDYKLNRMVKWEGDDQYIVLRHYKPLPVVEGEEPPVPNFESMFTLFRYGDGVGEPVVYDIRDDDIDE</sequence>
<evidence type="ECO:0000313" key="3">
    <source>
        <dbReference type="Proteomes" id="UP001373714"/>
    </source>
</evidence>
<keyword evidence="3" id="KW-1185">Reference proteome</keyword>
<dbReference type="EMBL" id="JAVHNS010000003">
    <property type="protein sequence ID" value="KAK6360313.1"/>
    <property type="molecule type" value="Genomic_DNA"/>
</dbReference>
<evidence type="ECO:0000313" key="2">
    <source>
        <dbReference type="EMBL" id="KAK6360313.1"/>
    </source>
</evidence>
<protein>
    <recommendedName>
        <fullName evidence="4">F-box domain-containing protein</fullName>
    </recommendedName>
</protein>
<name>A0AAV9VFI2_9PEZI</name>
<comment type="caution">
    <text evidence="2">The sequence shown here is derived from an EMBL/GenBank/DDBJ whole genome shotgun (WGS) entry which is preliminary data.</text>
</comment>
<gene>
    <name evidence="2" type="ORF">TWF730_006460</name>
</gene>
<proteinExistence type="predicted"/>
<evidence type="ECO:0000256" key="1">
    <source>
        <dbReference type="SAM" id="MobiDB-lite"/>
    </source>
</evidence>
<organism evidence="2 3">
    <name type="scientific">Orbilia blumenaviensis</name>
    <dbReference type="NCBI Taxonomy" id="1796055"/>
    <lineage>
        <taxon>Eukaryota</taxon>
        <taxon>Fungi</taxon>
        <taxon>Dikarya</taxon>
        <taxon>Ascomycota</taxon>
        <taxon>Pezizomycotina</taxon>
        <taxon>Orbiliomycetes</taxon>
        <taxon>Orbiliales</taxon>
        <taxon>Orbiliaceae</taxon>
        <taxon>Orbilia</taxon>
    </lineage>
</organism>
<evidence type="ECO:0008006" key="4">
    <source>
        <dbReference type="Google" id="ProtNLM"/>
    </source>
</evidence>